<evidence type="ECO:0000313" key="1">
    <source>
        <dbReference type="EMBL" id="QOJ91908.1"/>
    </source>
</evidence>
<dbReference type="Proteomes" id="UP000593847">
    <property type="component" value="Chromosome"/>
</dbReference>
<name>A0A7L9GJ67_9PSED</name>
<keyword evidence="2" id="KW-1185">Reference proteome</keyword>
<accession>A0A7L9GJ67</accession>
<dbReference type="AlphaFoldDB" id="A0A7L9GJ67"/>
<dbReference type="NCBIfam" id="TIGR00144">
    <property type="entry name" value="beta_RFAP_syn"/>
    <property type="match status" value="1"/>
</dbReference>
<sequence length="327" mass="35306">MRNKIKITAPGRIHVNLFDMSNSGYRQNGGIGFCIAGVDTVIEFVACENFKVTDNRAIGYSDREVDALINFLDHLYASCAYVQKFTITFLSGPAPHSGFGTGTSTRLACVEAAFCFNNVDADIKQVVLASGRGGTSGVGVNTYFNGGMSIDLGVKSTGIPLAPSSARQGPSTMPTQIMSLPLPISWEIGIIVAPKAYRVSAEEEINFFNRTCPVDPLSVQQSIYHALSGMACSAIESDFDTFCSAVNATQGTEWKEAEWRAQVDILTDLREFLHETGAKCVGLSSLGPAIYFMADDIDAVFASLNLADDYWLTKCLPNNSGRILEID</sequence>
<dbReference type="PIRSF" id="PIRSF004884">
    <property type="entry name" value="Sugar_kin_arch"/>
    <property type="match status" value="1"/>
</dbReference>
<dbReference type="InterPro" id="IPR020568">
    <property type="entry name" value="Ribosomal_Su5_D2-typ_SF"/>
</dbReference>
<dbReference type="EMBL" id="CP062699">
    <property type="protein sequence ID" value="QOJ91908.1"/>
    <property type="molecule type" value="Genomic_DNA"/>
</dbReference>
<evidence type="ECO:0000313" key="2">
    <source>
        <dbReference type="Proteomes" id="UP000593847"/>
    </source>
</evidence>
<dbReference type="RefSeq" id="WP_192907574.1">
    <property type="nucleotide sequence ID" value="NZ_CP062699.1"/>
</dbReference>
<dbReference type="KEGG" id="ptai:ICN73_03205"/>
<dbReference type="SUPFAM" id="SSF54211">
    <property type="entry name" value="Ribosomal protein S5 domain 2-like"/>
    <property type="match status" value="1"/>
</dbReference>
<dbReference type="InterPro" id="IPR004422">
    <property type="entry name" value="RFAP_synthase"/>
</dbReference>
<proteinExistence type="predicted"/>
<organism evidence="1 2">
    <name type="scientific">Pseudomonas taiwanensis</name>
    <dbReference type="NCBI Taxonomy" id="470150"/>
    <lineage>
        <taxon>Bacteria</taxon>
        <taxon>Pseudomonadati</taxon>
        <taxon>Pseudomonadota</taxon>
        <taxon>Gammaproteobacteria</taxon>
        <taxon>Pseudomonadales</taxon>
        <taxon>Pseudomonadaceae</taxon>
        <taxon>Pseudomonas</taxon>
    </lineage>
</organism>
<gene>
    <name evidence="1" type="ORF">ICN73_03205</name>
</gene>
<evidence type="ECO:0008006" key="3">
    <source>
        <dbReference type="Google" id="ProtNLM"/>
    </source>
</evidence>
<protein>
    <recommendedName>
        <fullName evidence="3">Beta-ribofuranosylaminobenzene 5'-phosphate synthase</fullName>
    </recommendedName>
</protein>
<reference evidence="1" key="1">
    <citation type="submission" date="2020-09" db="EMBL/GenBank/DDBJ databases">
        <title>Complete genome sequence of Pseudomonas taiwanensis CC, a plant growth-promoting and biotite-weathering strain.</title>
        <authorList>
            <person name="Cheng C."/>
        </authorList>
    </citation>
    <scope>NUCLEOTIDE SEQUENCE [LARGE SCALE GENOMIC DNA]</scope>
    <source>
        <strain evidence="1">WRS8</strain>
    </source>
</reference>